<dbReference type="EMBL" id="JAPFFF010000005">
    <property type="protein sequence ID" value="KAK8890240.1"/>
    <property type="molecule type" value="Genomic_DNA"/>
</dbReference>
<feature type="region of interest" description="Disordered" evidence="1">
    <location>
        <begin position="309"/>
        <end position="331"/>
    </location>
</feature>
<feature type="compositionally biased region" description="Basic and acidic residues" evidence="1">
    <location>
        <begin position="217"/>
        <end position="228"/>
    </location>
</feature>
<feature type="region of interest" description="Disordered" evidence="1">
    <location>
        <begin position="128"/>
        <end position="236"/>
    </location>
</feature>
<comment type="caution">
    <text evidence="2">The sequence shown here is derived from an EMBL/GenBank/DDBJ whole genome shotgun (WGS) entry which is preliminary data.</text>
</comment>
<reference evidence="2 3" key="1">
    <citation type="submission" date="2024-04" db="EMBL/GenBank/DDBJ databases">
        <title>Tritrichomonas musculus Genome.</title>
        <authorList>
            <person name="Alves-Ferreira E."/>
            <person name="Grigg M."/>
            <person name="Lorenzi H."/>
            <person name="Galac M."/>
        </authorList>
    </citation>
    <scope>NUCLEOTIDE SEQUENCE [LARGE SCALE GENOMIC DNA]</scope>
    <source>
        <strain evidence="2 3">EAF2021</strain>
    </source>
</reference>
<name>A0ABR2KJQ4_9EUKA</name>
<evidence type="ECO:0000313" key="2">
    <source>
        <dbReference type="EMBL" id="KAK8890240.1"/>
    </source>
</evidence>
<dbReference type="Proteomes" id="UP001470230">
    <property type="component" value="Unassembled WGS sequence"/>
</dbReference>
<proteinExistence type="predicted"/>
<accession>A0ABR2KJQ4</accession>
<organism evidence="2 3">
    <name type="scientific">Tritrichomonas musculus</name>
    <dbReference type="NCBI Taxonomy" id="1915356"/>
    <lineage>
        <taxon>Eukaryota</taxon>
        <taxon>Metamonada</taxon>
        <taxon>Parabasalia</taxon>
        <taxon>Tritrichomonadida</taxon>
        <taxon>Tritrichomonadidae</taxon>
        <taxon>Tritrichomonas</taxon>
    </lineage>
</organism>
<evidence type="ECO:0000256" key="1">
    <source>
        <dbReference type="SAM" id="MobiDB-lite"/>
    </source>
</evidence>
<keyword evidence="3" id="KW-1185">Reference proteome</keyword>
<gene>
    <name evidence="2" type="ORF">M9Y10_035012</name>
</gene>
<protein>
    <submittedName>
        <fullName evidence="2">Uncharacterized protein</fullName>
    </submittedName>
</protein>
<feature type="compositionally biased region" description="Polar residues" evidence="1">
    <location>
        <begin position="128"/>
        <end position="143"/>
    </location>
</feature>
<sequence length="487" mass="55472">MLGKSTDSKIRFRRIIPRDDLTEIKDHVTHDSIEFRDKYQWETMYNGTYRKLPYSARELIPPPPTSISLGGGKLAPTRDEMRSNYMNTFHPFRREDFAKKEPPIPDSQFLPRDHAVPKLSMAQLGMSETSSLPRDPYTATQTARAIAKDQRSEHFPPGFDRSNYSTTTSSSYRKPEPVDQPVSDGFKNRVSIQFDKNAGLGPHEKSLTKRRWAPPKPDAEPLDQHNKNFDTGYNKPDYMTTTRASYTTDSRYRHAAPPLAQPPPCAEFSNDGPYAPKWTTTNSLQFTKKTPIPNEIDVANLRKTNWAQGYDKNEWPTPEPPKTARRYPKAENQNASNQVFRGDGSMDFKTTAGEMLTYNKEAAMGALMPQSNEARQDHINVGSDKPNYTTTFTDMNKLAGKGGPAEICEDYSIKRGPCYARGGDWDRYKGKELIEEKEHRPVEPTAKVDGSYYRRSHFDLDSANPKPSYLTTYYETICRPALENPDH</sequence>
<evidence type="ECO:0000313" key="3">
    <source>
        <dbReference type="Proteomes" id="UP001470230"/>
    </source>
</evidence>